<reference evidence="2 3" key="1">
    <citation type="journal article" date="2022" name="Nat. Genet.">
        <title>Improved pea reference genome and pan-genome highlight genomic features and evolutionary characteristics.</title>
        <authorList>
            <person name="Yang T."/>
            <person name="Liu R."/>
            <person name="Luo Y."/>
            <person name="Hu S."/>
            <person name="Wang D."/>
            <person name="Wang C."/>
            <person name="Pandey M.K."/>
            <person name="Ge S."/>
            <person name="Xu Q."/>
            <person name="Li N."/>
            <person name="Li G."/>
            <person name="Huang Y."/>
            <person name="Saxena R.K."/>
            <person name="Ji Y."/>
            <person name="Li M."/>
            <person name="Yan X."/>
            <person name="He Y."/>
            <person name="Liu Y."/>
            <person name="Wang X."/>
            <person name="Xiang C."/>
            <person name="Varshney R.K."/>
            <person name="Ding H."/>
            <person name="Gao S."/>
            <person name="Zong X."/>
        </authorList>
    </citation>
    <scope>NUCLEOTIDE SEQUENCE [LARGE SCALE GENOMIC DNA]</scope>
    <source>
        <strain evidence="2 3">cv. Zhongwan 6</strain>
    </source>
</reference>
<dbReference type="Proteomes" id="UP001058974">
    <property type="component" value="Chromosome 2"/>
</dbReference>
<feature type="transmembrane region" description="Helical" evidence="1">
    <location>
        <begin position="49"/>
        <end position="67"/>
    </location>
</feature>
<keyword evidence="1" id="KW-0812">Transmembrane</keyword>
<gene>
    <name evidence="2" type="ORF">KIW84_021727</name>
</gene>
<evidence type="ECO:0000256" key="1">
    <source>
        <dbReference type="SAM" id="Phobius"/>
    </source>
</evidence>
<dbReference type="AlphaFoldDB" id="A0A9D4YB59"/>
<dbReference type="Gramene" id="Psat0s2753g0040.1">
    <property type="protein sequence ID" value="Psat0s2753g0040.1.cds"/>
    <property type="gene ID" value="Psat0s2753g0040"/>
</dbReference>
<proteinExistence type="predicted"/>
<sequence>MHNIFNKQKFNVQNGLTAYINTHLKNTVNKPKTAKRAYFLKTMETANKYSLAMVFLLAFFIIASDMATESQAKGVSEDILQDCVNDADCVRKHWPCPSGTIPVCLQRSCTCVH</sequence>
<dbReference type="Gramene" id="Psat02G0172700-T1">
    <property type="protein sequence ID" value="KAI5435003.1"/>
    <property type="gene ID" value="KIW84_021727"/>
</dbReference>
<keyword evidence="3" id="KW-1185">Reference proteome</keyword>
<accession>A0A9D4YB59</accession>
<organism evidence="2 3">
    <name type="scientific">Pisum sativum</name>
    <name type="common">Garden pea</name>
    <name type="synonym">Lathyrus oleraceus</name>
    <dbReference type="NCBI Taxonomy" id="3888"/>
    <lineage>
        <taxon>Eukaryota</taxon>
        <taxon>Viridiplantae</taxon>
        <taxon>Streptophyta</taxon>
        <taxon>Embryophyta</taxon>
        <taxon>Tracheophyta</taxon>
        <taxon>Spermatophyta</taxon>
        <taxon>Magnoliopsida</taxon>
        <taxon>eudicotyledons</taxon>
        <taxon>Gunneridae</taxon>
        <taxon>Pentapetalae</taxon>
        <taxon>rosids</taxon>
        <taxon>fabids</taxon>
        <taxon>Fabales</taxon>
        <taxon>Fabaceae</taxon>
        <taxon>Papilionoideae</taxon>
        <taxon>50 kb inversion clade</taxon>
        <taxon>NPAAA clade</taxon>
        <taxon>Hologalegina</taxon>
        <taxon>IRL clade</taxon>
        <taxon>Fabeae</taxon>
        <taxon>Lathyrus</taxon>
    </lineage>
</organism>
<name>A0A9D4YB59_PEA</name>
<keyword evidence="1" id="KW-1133">Transmembrane helix</keyword>
<evidence type="ECO:0008006" key="4">
    <source>
        <dbReference type="Google" id="ProtNLM"/>
    </source>
</evidence>
<protein>
    <recommendedName>
        <fullName evidence="4">Late nodulin</fullName>
    </recommendedName>
</protein>
<dbReference type="EMBL" id="JAMSHJ010000002">
    <property type="protein sequence ID" value="KAI5435003.1"/>
    <property type="molecule type" value="Genomic_DNA"/>
</dbReference>
<evidence type="ECO:0000313" key="3">
    <source>
        <dbReference type="Proteomes" id="UP001058974"/>
    </source>
</evidence>
<keyword evidence="1" id="KW-0472">Membrane</keyword>
<comment type="caution">
    <text evidence="2">The sequence shown here is derived from an EMBL/GenBank/DDBJ whole genome shotgun (WGS) entry which is preliminary data.</text>
</comment>
<evidence type="ECO:0000313" key="2">
    <source>
        <dbReference type="EMBL" id="KAI5435003.1"/>
    </source>
</evidence>